<proteinExistence type="predicted"/>
<reference evidence="2 3" key="1">
    <citation type="journal article" date="2012" name="J. Bacteriol.">
        <title>Complete Genome Sequence of Flavobacterium indicum GPSTA100-9T, Isolated from Warm Spring Water.</title>
        <authorList>
            <person name="Barbier P."/>
            <person name="Houel A."/>
            <person name="Loux V."/>
            <person name="Poulain J."/>
            <person name="Bernardet J.F."/>
            <person name="Touchon M."/>
            <person name="Duchaud E."/>
        </authorList>
    </citation>
    <scope>NUCLEOTIDE SEQUENCE [LARGE SCALE GENOMIC DNA]</scope>
    <source>
        <strain evidence="3">DSM 17447 / CIP 109464 / GPTSA100-9</strain>
    </source>
</reference>
<keyword evidence="2" id="KW-0449">Lipoprotein</keyword>
<dbReference type="OrthoDB" id="1099822at2"/>
<dbReference type="PATRIC" id="fig|1094466.5.peg.1961"/>
<evidence type="ECO:0000313" key="2">
    <source>
        <dbReference type="EMBL" id="CCG53927.1"/>
    </source>
</evidence>
<keyword evidence="3" id="KW-1185">Reference proteome</keyword>
<dbReference type="eggNOG" id="COG3187">
    <property type="taxonomic scope" value="Bacteria"/>
</dbReference>
<organism evidence="2 3">
    <name type="scientific">Flavobacterium indicum (strain DSM 17447 / CIP 109464 / GPTSA100-9)</name>
    <dbReference type="NCBI Taxonomy" id="1094466"/>
    <lineage>
        <taxon>Bacteria</taxon>
        <taxon>Pseudomonadati</taxon>
        <taxon>Bacteroidota</taxon>
        <taxon>Flavobacteriia</taxon>
        <taxon>Flavobacteriales</taxon>
        <taxon>Flavobacteriaceae</taxon>
        <taxon>Flavobacterium</taxon>
    </lineage>
</organism>
<reference evidence="3" key="2">
    <citation type="submission" date="2012-03" db="EMBL/GenBank/DDBJ databases">
        <title>Complete genome sequence of Flavobacterium indicum GPTSA100-9T, isolated from warm spring water.</title>
        <authorList>
            <person name="Barbier P."/>
            <person name="Houel A."/>
            <person name="Loux V."/>
            <person name="Poulain J."/>
            <person name="Bernardet J.-F."/>
            <person name="Touchon M."/>
            <person name="Duchaud E."/>
        </authorList>
    </citation>
    <scope>NUCLEOTIDE SEQUENCE [LARGE SCALE GENOMIC DNA]</scope>
    <source>
        <strain evidence="3">DSM 17447 / CIP 109464 / GPTSA100-9</strain>
    </source>
</reference>
<feature type="region of interest" description="Disordered" evidence="1">
    <location>
        <begin position="158"/>
        <end position="177"/>
    </location>
</feature>
<gene>
    <name evidence="2" type="ordered locus">KQS_09990</name>
</gene>
<evidence type="ECO:0000313" key="3">
    <source>
        <dbReference type="Proteomes" id="UP000007599"/>
    </source>
</evidence>
<dbReference type="AlphaFoldDB" id="H8XVG3"/>
<protein>
    <submittedName>
        <fullName evidence="2">Probable lipoprotein</fullName>
    </submittedName>
</protein>
<dbReference type="Proteomes" id="UP000007599">
    <property type="component" value="Chromosome I"/>
</dbReference>
<dbReference type="HOGENOM" id="CLU_129763_0_0_10"/>
<dbReference type="PROSITE" id="PS51257">
    <property type="entry name" value="PROKAR_LIPOPROTEIN"/>
    <property type="match status" value="1"/>
</dbReference>
<evidence type="ECO:0000256" key="1">
    <source>
        <dbReference type="SAM" id="MobiDB-lite"/>
    </source>
</evidence>
<dbReference type="EMBL" id="HE774682">
    <property type="protein sequence ID" value="CCG53927.1"/>
    <property type="molecule type" value="Genomic_DNA"/>
</dbReference>
<dbReference type="KEGG" id="fin:KQS_09990"/>
<dbReference type="RefSeq" id="WP_014389045.1">
    <property type="nucleotide sequence ID" value="NC_017025.1"/>
</dbReference>
<dbReference type="STRING" id="1094466.KQS_09990"/>
<sequence>MKKASVLFFVLISLTSCDYILKSSSSDHDDMVQIDSLRKNQIIDDKNEHGCEVKSGYKWSNLEKKCVRVFEEGYRLSSVAKDSLGNSNNAYFFIAEDSLRAEVFLPDSKESIVLTREDESENFKFKDFELKQKGGFALLYDDTVIFKPALARDLKVIESDEPEMKGEPEGMKKDSTK</sequence>
<accession>H8XVG3</accession>
<name>H8XVG3_FLAIG</name>